<name>A0A2N6JVR6_FISMU</name>
<comment type="subcellular location">
    <subcellularLocation>
        <location evidence="1">Membrane</location>
    </subcellularLocation>
</comment>
<dbReference type="RefSeq" id="WP_016867047.1">
    <property type="nucleotide sequence ID" value="NZ_CAWNVR010000039.1"/>
</dbReference>
<comment type="caution">
    <text evidence="6">The sequence shown here is derived from an EMBL/GenBank/DDBJ whole genome shotgun (WGS) entry which is preliminary data.</text>
</comment>
<accession>A0A2N6JVR6</accession>
<organism evidence="6 7">
    <name type="scientific">Fischerella muscicola CCMEE 5323</name>
    <dbReference type="NCBI Taxonomy" id="2019572"/>
    <lineage>
        <taxon>Bacteria</taxon>
        <taxon>Bacillati</taxon>
        <taxon>Cyanobacteriota</taxon>
        <taxon>Cyanophyceae</taxon>
        <taxon>Nostocales</taxon>
        <taxon>Hapalosiphonaceae</taxon>
        <taxon>Fischerella</taxon>
    </lineage>
</organism>
<keyword evidence="2 5" id="KW-0812">Transmembrane</keyword>
<evidence type="ECO:0000256" key="3">
    <source>
        <dbReference type="ARBA" id="ARBA00022989"/>
    </source>
</evidence>
<keyword evidence="7" id="KW-1185">Reference proteome</keyword>
<dbReference type="Pfam" id="PF04505">
    <property type="entry name" value="CD225"/>
    <property type="match status" value="1"/>
</dbReference>
<dbReference type="Gene3D" id="3.30.700.10">
    <property type="entry name" value="Glycoprotein, Type 4 Pilin"/>
    <property type="match status" value="1"/>
</dbReference>
<evidence type="ECO:0000256" key="5">
    <source>
        <dbReference type="SAM" id="Phobius"/>
    </source>
</evidence>
<dbReference type="EMBL" id="NRQW01000633">
    <property type="protein sequence ID" value="PLZ83699.1"/>
    <property type="molecule type" value="Genomic_DNA"/>
</dbReference>
<evidence type="ECO:0000256" key="2">
    <source>
        <dbReference type="ARBA" id="ARBA00022692"/>
    </source>
</evidence>
<dbReference type="SUPFAM" id="SSF54523">
    <property type="entry name" value="Pili subunits"/>
    <property type="match status" value="1"/>
</dbReference>
<keyword evidence="3 5" id="KW-1133">Transmembrane helix</keyword>
<reference evidence="6 7" key="1">
    <citation type="submission" date="2017-08" db="EMBL/GenBank/DDBJ databases">
        <title>Genomes of Fischerella (Mastigocladus) sp. strains.</title>
        <authorList>
            <person name="Miller S.R."/>
        </authorList>
    </citation>
    <scope>NUCLEOTIDE SEQUENCE [LARGE SCALE GENOMIC DNA]</scope>
    <source>
        <strain evidence="6 7">CCMEE 5323</strain>
    </source>
</reference>
<dbReference type="GO" id="GO:0016020">
    <property type="term" value="C:membrane"/>
    <property type="evidence" value="ECO:0007669"/>
    <property type="project" value="UniProtKB-SubCell"/>
</dbReference>
<dbReference type="Pfam" id="PF16734">
    <property type="entry name" value="Pilin_GH"/>
    <property type="match status" value="1"/>
</dbReference>
<dbReference type="InterPro" id="IPR031975">
    <property type="entry name" value="Pilin_GH"/>
</dbReference>
<sequence length="361" mass="38967">MTQQNFLELAKQGDAQAIAFLINKQLKPKGITAKVALKDNCLQVMLESPQLQNEKALVDLIRKGITNLGTKSIERVKVYGRQTGEDFPTWSQDFSIGNLAEYEELESNIISSQAKTVTLSNFSIFNTSADVASRVQFDSKASCPRTYLVPSILVTLFAFLPVGVAAIIFATQVEGKYNQGDYDGAKSTSNTAKILCLVSAGIAAPFYLLFILLIFGAILLPSTTNQLSKAKQSEAKQNIGAINRAQQAFYLENTIDSSNGNFSSTLSDLGIGIRPETQNYIYEINVDDTKAIATATAKTSGIKSYVGAVYKIKTEVLSVDETLTIAKLCESNQPSTTPPGIPELMGKEIICAAGSSDPSLK</sequence>
<evidence type="ECO:0000256" key="4">
    <source>
        <dbReference type="ARBA" id="ARBA00023136"/>
    </source>
</evidence>
<feature type="transmembrane region" description="Helical" evidence="5">
    <location>
        <begin position="147"/>
        <end position="173"/>
    </location>
</feature>
<keyword evidence="4 5" id="KW-0472">Membrane</keyword>
<gene>
    <name evidence="6" type="ORF">CEN44_26180</name>
</gene>
<evidence type="ECO:0000256" key="1">
    <source>
        <dbReference type="ARBA" id="ARBA00004370"/>
    </source>
</evidence>
<dbReference type="InterPro" id="IPR051423">
    <property type="entry name" value="CD225/Dispanin"/>
</dbReference>
<dbReference type="PANTHER" id="PTHR14948">
    <property type="entry name" value="NG5"/>
    <property type="match status" value="1"/>
</dbReference>
<dbReference type="PANTHER" id="PTHR14948:SF44">
    <property type="entry name" value="PROLINE-RICH TRANSMEMBRANE PROTEIN 1-LIKE"/>
    <property type="match status" value="1"/>
</dbReference>
<evidence type="ECO:0000313" key="7">
    <source>
        <dbReference type="Proteomes" id="UP000235036"/>
    </source>
</evidence>
<protein>
    <submittedName>
        <fullName evidence="6">Uncharacterized protein</fullName>
    </submittedName>
</protein>
<evidence type="ECO:0000313" key="6">
    <source>
        <dbReference type="EMBL" id="PLZ83699.1"/>
    </source>
</evidence>
<proteinExistence type="predicted"/>
<dbReference type="AlphaFoldDB" id="A0A2N6JVR6"/>
<feature type="transmembrane region" description="Helical" evidence="5">
    <location>
        <begin position="194"/>
        <end position="220"/>
    </location>
</feature>
<dbReference type="InterPro" id="IPR045584">
    <property type="entry name" value="Pilin-like"/>
</dbReference>
<dbReference type="InterPro" id="IPR007593">
    <property type="entry name" value="CD225/Dispanin_fam"/>
</dbReference>
<dbReference type="Proteomes" id="UP000235036">
    <property type="component" value="Unassembled WGS sequence"/>
</dbReference>